<keyword evidence="1" id="KW-0472">Membrane</keyword>
<sequence length="74" mass="8165">MAWEVAQVPVGHTLRFQRPCRPRCRQHAGCRTIEGNGLGSTVVGVLIEVPVMLSLFALASTPRRHWPFPEEGGT</sequence>
<feature type="transmembrane region" description="Helical" evidence="1">
    <location>
        <begin position="41"/>
        <end position="59"/>
    </location>
</feature>
<proteinExistence type="predicted"/>
<dbReference type="EMBL" id="QHKO01000001">
    <property type="protein sequence ID" value="RAL25170.1"/>
    <property type="molecule type" value="Genomic_DNA"/>
</dbReference>
<accession>A0A328CC25</accession>
<name>A0A328CC25_9DELT</name>
<evidence type="ECO:0000256" key="1">
    <source>
        <dbReference type="SAM" id="Phobius"/>
    </source>
</evidence>
<dbReference type="Proteomes" id="UP000249169">
    <property type="component" value="Unassembled WGS sequence"/>
</dbReference>
<evidence type="ECO:0000313" key="3">
    <source>
        <dbReference type="Proteomes" id="UP000249169"/>
    </source>
</evidence>
<organism evidence="2 3">
    <name type="scientific">Lujinxingia litoralis</name>
    <dbReference type="NCBI Taxonomy" id="2211119"/>
    <lineage>
        <taxon>Bacteria</taxon>
        <taxon>Deltaproteobacteria</taxon>
        <taxon>Bradymonadales</taxon>
        <taxon>Lujinxingiaceae</taxon>
        <taxon>Lujinxingia</taxon>
    </lineage>
</organism>
<keyword evidence="1" id="KW-0812">Transmembrane</keyword>
<keyword evidence="1" id="KW-1133">Transmembrane helix</keyword>
<dbReference type="AlphaFoldDB" id="A0A328CC25"/>
<evidence type="ECO:0000313" key="2">
    <source>
        <dbReference type="EMBL" id="RAL25170.1"/>
    </source>
</evidence>
<gene>
    <name evidence="2" type="ORF">DL240_02870</name>
</gene>
<reference evidence="2 3" key="1">
    <citation type="submission" date="2018-05" db="EMBL/GenBank/DDBJ databases">
        <title>Lujinxingia marina gen. nov. sp. nov., a new facultative anaerobic member of the class Deltaproteobacteria, and proposal of Lujinxingaceae fam. nov.</title>
        <authorList>
            <person name="Li C.-M."/>
        </authorList>
    </citation>
    <scope>NUCLEOTIDE SEQUENCE [LARGE SCALE GENOMIC DNA]</scope>
    <source>
        <strain evidence="2 3">B210</strain>
    </source>
</reference>
<protein>
    <submittedName>
        <fullName evidence="2">Uncharacterized protein</fullName>
    </submittedName>
</protein>
<comment type="caution">
    <text evidence="2">The sequence shown here is derived from an EMBL/GenBank/DDBJ whole genome shotgun (WGS) entry which is preliminary data.</text>
</comment>
<keyword evidence="3" id="KW-1185">Reference proteome</keyword>